<gene>
    <name evidence="1" type="ORF">HMPREF0973_01080</name>
</gene>
<dbReference type="Proteomes" id="UP000003327">
    <property type="component" value="Unassembled WGS sequence"/>
</dbReference>
<keyword evidence="2" id="KW-1185">Reference proteome</keyword>
<dbReference type="EMBL" id="ACVA01000021">
    <property type="protein sequence ID" value="EEX19063.1"/>
    <property type="molecule type" value="Genomic_DNA"/>
</dbReference>
<protein>
    <submittedName>
        <fullName evidence="1">Uncharacterized protein</fullName>
    </submittedName>
</protein>
<reference evidence="1 2" key="1">
    <citation type="submission" date="2009-09" db="EMBL/GenBank/DDBJ databases">
        <authorList>
            <person name="Weinstock G."/>
            <person name="Sodergren E."/>
            <person name="Clifton S."/>
            <person name="Fulton L."/>
            <person name="Fulton B."/>
            <person name="Courtney L."/>
            <person name="Fronick C."/>
            <person name="Harrison M."/>
            <person name="Strong C."/>
            <person name="Farmer C."/>
            <person name="Delahaunty K."/>
            <person name="Markovic C."/>
            <person name="Hall O."/>
            <person name="Minx P."/>
            <person name="Tomlinson C."/>
            <person name="Mitreva M."/>
            <person name="Nelson J."/>
            <person name="Hou S."/>
            <person name="Wollam A."/>
            <person name="Pepin K.H."/>
            <person name="Johnson M."/>
            <person name="Bhonagiri V."/>
            <person name="Nash W.E."/>
            <person name="Warren W."/>
            <person name="Chinwalla A."/>
            <person name="Mardis E.R."/>
            <person name="Wilson R.K."/>
        </authorList>
    </citation>
    <scope>NUCLEOTIDE SEQUENCE [LARGE SCALE GENOMIC DNA]</scope>
    <source>
        <strain evidence="1 2">F0319</strain>
    </source>
</reference>
<name>C9MN94_9BACT</name>
<dbReference type="AlphaFoldDB" id="C9MN94"/>
<dbReference type="RefSeq" id="WP_004382726.1">
    <property type="nucleotide sequence ID" value="NZ_GG698712.1"/>
</dbReference>
<dbReference type="STRING" id="649761.HMPREF0973_01080"/>
<sequence length="46" mass="5624">MNFDRVENETRRMELIRVLEHSIEHLSLAELEALYYDLVAKDYIRE</sequence>
<dbReference type="HOGENOM" id="CLU_213902_0_0_10"/>
<evidence type="ECO:0000313" key="1">
    <source>
        <dbReference type="EMBL" id="EEX19063.1"/>
    </source>
</evidence>
<accession>C9MN94</accession>
<evidence type="ECO:0000313" key="2">
    <source>
        <dbReference type="Proteomes" id="UP000003327"/>
    </source>
</evidence>
<organism evidence="1 2">
    <name type="scientific">Prevotella veroralis F0319</name>
    <dbReference type="NCBI Taxonomy" id="649761"/>
    <lineage>
        <taxon>Bacteria</taxon>
        <taxon>Pseudomonadati</taxon>
        <taxon>Bacteroidota</taxon>
        <taxon>Bacteroidia</taxon>
        <taxon>Bacteroidales</taxon>
        <taxon>Prevotellaceae</taxon>
        <taxon>Prevotella</taxon>
    </lineage>
</organism>
<proteinExistence type="predicted"/>
<comment type="caution">
    <text evidence="1">The sequence shown here is derived from an EMBL/GenBank/DDBJ whole genome shotgun (WGS) entry which is preliminary data.</text>
</comment>